<evidence type="ECO:0000313" key="3">
    <source>
        <dbReference type="Proteomes" id="UP000831775"/>
    </source>
</evidence>
<organism evidence="2 3">
    <name type="scientific">Leucobacter rhizosphaerae</name>
    <dbReference type="NCBI Taxonomy" id="2932245"/>
    <lineage>
        <taxon>Bacteria</taxon>
        <taxon>Bacillati</taxon>
        <taxon>Actinomycetota</taxon>
        <taxon>Actinomycetes</taxon>
        <taxon>Micrococcales</taxon>
        <taxon>Microbacteriaceae</taxon>
        <taxon>Leucobacter</taxon>
    </lineage>
</organism>
<proteinExistence type="predicted"/>
<keyword evidence="1" id="KW-0472">Membrane</keyword>
<protein>
    <submittedName>
        <fullName evidence="2">Uncharacterized protein</fullName>
    </submittedName>
</protein>
<sequence>MPAGSPGFTGAAASAGAITGFVVLCLAAFIAALLAVPAVRMGGEHLVRGTLVLEIGPDPGEAAIARAVAWGLFGFAVLVGIGATVVAARRLHPWTIPVPLVLVAAGIAVGFAVNQVPIETCHLYFPDCGGS</sequence>
<feature type="transmembrane region" description="Helical" evidence="1">
    <location>
        <begin position="12"/>
        <end position="36"/>
    </location>
</feature>
<dbReference type="Proteomes" id="UP000831775">
    <property type="component" value="Chromosome"/>
</dbReference>
<evidence type="ECO:0000256" key="1">
    <source>
        <dbReference type="SAM" id="Phobius"/>
    </source>
</evidence>
<name>A0ABY4FUS2_9MICO</name>
<keyword evidence="1" id="KW-0812">Transmembrane</keyword>
<keyword evidence="1" id="KW-1133">Transmembrane helix</keyword>
<keyword evidence="3" id="KW-1185">Reference proteome</keyword>
<reference evidence="2 3" key="1">
    <citation type="submission" date="2022-04" db="EMBL/GenBank/DDBJ databases">
        <title>Leucobacter sp. isolated from rhizosphere of onion.</title>
        <authorList>
            <person name="Won M."/>
            <person name="Lee C.-M."/>
            <person name="Woen H.-Y."/>
            <person name="Kwon S.-W."/>
        </authorList>
    </citation>
    <scope>NUCLEOTIDE SEQUENCE [LARGE SCALE GENOMIC DNA]</scope>
    <source>
        <strain evidence="2 3">H25R-14</strain>
    </source>
</reference>
<feature type="transmembrane region" description="Helical" evidence="1">
    <location>
        <begin position="94"/>
        <end position="113"/>
    </location>
</feature>
<gene>
    <name evidence="2" type="ORF">MUN76_13420</name>
</gene>
<accession>A0ABY4FUS2</accession>
<dbReference type="EMBL" id="CP095043">
    <property type="protein sequence ID" value="UOQ60027.1"/>
    <property type="molecule type" value="Genomic_DNA"/>
</dbReference>
<feature type="transmembrane region" description="Helical" evidence="1">
    <location>
        <begin position="67"/>
        <end position="88"/>
    </location>
</feature>
<evidence type="ECO:0000313" key="2">
    <source>
        <dbReference type="EMBL" id="UOQ60027.1"/>
    </source>
</evidence>
<dbReference type="RefSeq" id="WP_244685339.1">
    <property type="nucleotide sequence ID" value="NZ_CP095043.1"/>
</dbReference>